<feature type="domain" description="RelA/SpoT" evidence="3">
    <location>
        <begin position="466"/>
        <end position="575"/>
    </location>
</feature>
<evidence type="ECO:0000259" key="3">
    <source>
        <dbReference type="SMART" id="SM00954"/>
    </source>
</evidence>
<proteinExistence type="inferred from homology"/>
<protein>
    <recommendedName>
        <fullName evidence="3">RelA/SpoT domain-containing protein</fullName>
    </recommendedName>
</protein>
<dbReference type="EMBL" id="JALJOS010000008">
    <property type="protein sequence ID" value="KAK9835473.1"/>
    <property type="molecule type" value="Genomic_DNA"/>
</dbReference>
<reference evidence="4 5" key="1">
    <citation type="journal article" date="2024" name="Nat. Commun.">
        <title>Phylogenomics reveals the evolutionary origins of lichenization in chlorophyte algae.</title>
        <authorList>
            <person name="Puginier C."/>
            <person name="Libourel C."/>
            <person name="Otte J."/>
            <person name="Skaloud P."/>
            <person name="Haon M."/>
            <person name="Grisel S."/>
            <person name="Petersen M."/>
            <person name="Berrin J.G."/>
            <person name="Delaux P.M."/>
            <person name="Dal Grande F."/>
            <person name="Keller J."/>
        </authorList>
    </citation>
    <scope>NUCLEOTIDE SEQUENCE [LARGE SCALE GENOMIC DNA]</scope>
    <source>
        <strain evidence="4 5">SAG 2145</strain>
    </source>
</reference>
<dbReference type="Pfam" id="PF13328">
    <property type="entry name" value="HD_4"/>
    <property type="match status" value="1"/>
</dbReference>
<feature type="region of interest" description="Disordered" evidence="2">
    <location>
        <begin position="1"/>
        <end position="121"/>
    </location>
</feature>
<evidence type="ECO:0000313" key="4">
    <source>
        <dbReference type="EMBL" id="KAK9835473.1"/>
    </source>
</evidence>
<evidence type="ECO:0000256" key="1">
    <source>
        <dbReference type="ARBA" id="ARBA00007476"/>
    </source>
</evidence>
<keyword evidence="5" id="KW-1185">Reference proteome</keyword>
<dbReference type="CDD" id="cd05399">
    <property type="entry name" value="NT_Rel-Spo_like"/>
    <property type="match status" value="1"/>
</dbReference>
<dbReference type="SUPFAM" id="SSF81301">
    <property type="entry name" value="Nucleotidyltransferase"/>
    <property type="match status" value="1"/>
</dbReference>
<sequence>MGPSVVHQYVTAGSSPAGRSYMQQPSKNASQKRNNAVPFVRPTPFGGPYGPATQSGKEETSARPGRTSFNSDDGAGSQQRAQQQQGSSFRSSFAWMPAELANEQQQHMAGSPGSSLRRPYSLPANSAVSFFRRTEGFAAPDEASAPPPLVTFTREPSLKRANSSGFSSLTRQLSTQHSGPAAHAASTSAIRTSSFSFDTEPSVTDAHKVQLQKCLEKSSSAHGASPPDEAVALSQADKFLQEDPLLWKAYKLSKQAHQGRFRKNGQPVLSHCVAIARMLSEMRLDAPTVAAGLLHDVLDDTPVTQAQMQSAVSQEVTDLVVNVSRLSDYSQMHRDSLQPGMAPPSPTFASRLSSMLLAMSDPRSVLVKLTDRLHNMQTLAALPSHKQQRIAQETLDVFVPLANRLGVWTVKSQLEDLAFQILQPREHAELKEKVEANMRQGVIQQSLDKLQSLLREQQVEVVELSGRPKNLFSIFKKMQTKGYDVNRIHDVRALRLIVEDKAQCYKALRVVESLWPATKEYKDYIRFQKPNGYQSLHTVLQLPDGAPMEVQIRSHKMHWLAEYGLAAHWRYKEQLYDAPAAMEEDQSPTGMSPPLPSPFASPAGTAAASPPMSVRLNPPAKARRTSRGSRSGSGQSAEHGSGYIDSLTAWARFVISWVLEVQDKKCHPTGSPGTPNALAAMATQICGNTFPDEHAPSCKFAAFIQKGILPPVRPAERASEQVNVLLVNKAAVGEQSMPLKVAQVPSIWTQKELLQSGHLGGHTATDVKVMVNGEPLHGTLMMLEHGDKVEVVAVPEEQPVPFSEPPMPLQAQRAALSRIFDRAPSGQPAMA</sequence>
<feature type="compositionally biased region" description="Low complexity" evidence="2">
    <location>
        <begin position="600"/>
        <end position="613"/>
    </location>
</feature>
<dbReference type="SUPFAM" id="SSF109604">
    <property type="entry name" value="HD-domain/PDEase-like"/>
    <property type="match status" value="1"/>
</dbReference>
<dbReference type="PANTHER" id="PTHR21262">
    <property type="entry name" value="GUANOSINE-3',5'-BIS DIPHOSPHATE 3'-PYROPHOSPHOHYDROLASE"/>
    <property type="match status" value="1"/>
</dbReference>
<feature type="compositionally biased region" description="Polar residues" evidence="2">
    <location>
        <begin position="160"/>
        <end position="178"/>
    </location>
</feature>
<feature type="compositionally biased region" description="Polar residues" evidence="2">
    <location>
        <begin position="21"/>
        <end position="34"/>
    </location>
</feature>
<organism evidence="4 5">
    <name type="scientific">Apatococcus lobatus</name>
    <dbReference type="NCBI Taxonomy" id="904363"/>
    <lineage>
        <taxon>Eukaryota</taxon>
        <taxon>Viridiplantae</taxon>
        <taxon>Chlorophyta</taxon>
        <taxon>core chlorophytes</taxon>
        <taxon>Trebouxiophyceae</taxon>
        <taxon>Chlorellales</taxon>
        <taxon>Chlorellaceae</taxon>
        <taxon>Apatococcus</taxon>
    </lineage>
</organism>
<feature type="compositionally biased region" description="Polar residues" evidence="2">
    <location>
        <begin position="102"/>
        <end position="114"/>
    </location>
</feature>
<dbReference type="InterPro" id="IPR007685">
    <property type="entry name" value="RelA_SpoT"/>
</dbReference>
<accession>A0AAW1RPC6</accession>
<dbReference type="Gene3D" id="1.10.3210.10">
    <property type="entry name" value="Hypothetical protein af1432"/>
    <property type="match status" value="1"/>
</dbReference>
<comment type="caution">
    <text evidence="4">The sequence shown here is derived from an EMBL/GenBank/DDBJ whole genome shotgun (WGS) entry which is preliminary data.</text>
</comment>
<name>A0AAW1RPC6_9CHLO</name>
<dbReference type="GO" id="GO:0009507">
    <property type="term" value="C:chloroplast"/>
    <property type="evidence" value="ECO:0007669"/>
    <property type="project" value="TreeGrafter"/>
</dbReference>
<dbReference type="Gene3D" id="3.30.460.10">
    <property type="entry name" value="Beta Polymerase, domain 2"/>
    <property type="match status" value="1"/>
</dbReference>
<feature type="compositionally biased region" description="Low complexity" evidence="2">
    <location>
        <begin position="74"/>
        <end position="94"/>
    </location>
</feature>
<dbReference type="GO" id="GO:0015969">
    <property type="term" value="P:guanosine tetraphosphate metabolic process"/>
    <property type="evidence" value="ECO:0007669"/>
    <property type="project" value="InterPro"/>
</dbReference>
<dbReference type="InterPro" id="IPR043519">
    <property type="entry name" value="NT_sf"/>
</dbReference>
<dbReference type="Pfam" id="PF04607">
    <property type="entry name" value="RelA_SpoT"/>
    <property type="match status" value="1"/>
</dbReference>
<feature type="region of interest" description="Disordered" evidence="2">
    <location>
        <begin position="581"/>
        <end position="640"/>
    </location>
</feature>
<gene>
    <name evidence="4" type="ORF">WJX74_000984</name>
</gene>
<evidence type="ECO:0000256" key="2">
    <source>
        <dbReference type="SAM" id="MobiDB-lite"/>
    </source>
</evidence>
<comment type="similarity">
    <text evidence="1">Belongs to the RelA/SpoT family.</text>
</comment>
<dbReference type="FunFam" id="1.10.3210.10:FF:000001">
    <property type="entry name" value="GTP pyrophosphokinase RelA"/>
    <property type="match status" value="1"/>
</dbReference>
<feature type="region of interest" description="Disordered" evidence="2">
    <location>
        <begin position="139"/>
        <end position="185"/>
    </location>
</feature>
<evidence type="ECO:0000313" key="5">
    <source>
        <dbReference type="Proteomes" id="UP001438707"/>
    </source>
</evidence>
<dbReference type="SMART" id="SM00954">
    <property type="entry name" value="RelA_SpoT"/>
    <property type="match status" value="1"/>
</dbReference>
<dbReference type="PANTHER" id="PTHR21262:SF0">
    <property type="entry name" value="GTP DIPHOSPHOKINASE RSH3, CHLOROPLASTIC-RELATED"/>
    <property type="match status" value="1"/>
</dbReference>
<dbReference type="Proteomes" id="UP001438707">
    <property type="component" value="Unassembled WGS sequence"/>
</dbReference>
<dbReference type="AlphaFoldDB" id="A0AAW1RPC6"/>